<comment type="caution">
    <text evidence="7">The sequence shown here is derived from an EMBL/GenBank/DDBJ whole genome shotgun (WGS) entry which is preliminary data.</text>
</comment>
<gene>
    <name evidence="7" type="ORF">RUM43_013890</name>
</gene>
<dbReference type="GO" id="GO:0031515">
    <property type="term" value="C:tRNA (m1A) methyltransferase complex"/>
    <property type="evidence" value="ECO:0007669"/>
    <property type="project" value="InterPro"/>
</dbReference>
<evidence type="ECO:0000256" key="1">
    <source>
        <dbReference type="ARBA" id="ARBA00004123"/>
    </source>
</evidence>
<evidence type="ECO:0000313" key="8">
    <source>
        <dbReference type="Proteomes" id="UP001372834"/>
    </source>
</evidence>
<dbReference type="PANTHER" id="PTHR12945:SF0">
    <property type="entry name" value="TRNA (ADENINE(58)-N(1))-METHYLTRANSFERASE NON-CATALYTIC SUBUNIT TRM6"/>
    <property type="match status" value="1"/>
</dbReference>
<reference evidence="7 8" key="1">
    <citation type="submission" date="2023-10" db="EMBL/GenBank/DDBJ databases">
        <title>Genomes of two closely related lineages of the louse Polyplax serrata with different host specificities.</title>
        <authorList>
            <person name="Martinu J."/>
            <person name="Tarabai H."/>
            <person name="Stefka J."/>
            <person name="Hypsa V."/>
        </authorList>
    </citation>
    <scope>NUCLEOTIDE SEQUENCE [LARGE SCALE GENOMIC DNA]</scope>
    <source>
        <strain evidence="7">HR10_N</strain>
    </source>
</reference>
<evidence type="ECO:0000256" key="5">
    <source>
        <dbReference type="ARBA" id="ARBA00023242"/>
    </source>
</evidence>
<comment type="similarity">
    <text evidence="2">Belongs to the TRM6/GCD10 family.</text>
</comment>
<proteinExistence type="inferred from homology"/>
<keyword evidence="5" id="KW-0539">Nucleus</keyword>
<evidence type="ECO:0000313" key="7">
    <source>
        <dbReference type="EMBL" id="KAK6631824.1"/>
    </source>
</evidence>
<name>A0AAN8P1M1_POLSC</name>
<dbReference type="AlphaFoldDB" id="A0AAN8P1M1"/>
<dbReference type="PANTHER" id="PTHR12945">
    <property type="entry name" value="TRANSLATION INITIATION FACTOR EIF3-RELATED"/>
    <property type="match status" value="1"/>
</dbReference>
<dbReference type="GO" id="GO:0005634">
    <property type="term" value="C:nucleus"/>
    <property type="evidence" value="ECO:0007669"/>
    <property type="project" value="UniProtKB-SubCell"/>
</dbReference>
<evidence type="ECO:0000256" key="2">
    <source>
        <dbReference type="ARBA" id="ARBA00008320"/>
    </source>
</evidence>
<dbReference type="GO" id="GO:0030488">
    <property type="term" value="P:tRNA methylation"/>
    <property type="evidence" value="ECO:0007669"/>
    <property type="project" value="InterPro"/>
</dbReference>
<evidence type="ECO:0000256" key="6">
    <source>
        <dbReference type="ARBA" id="ARBA00032319"/>
    </source>
</evidence>
<dbReference type="Proteomes" id="UP001372834">
    <property type="component" value="Unassembled WGS sequence"/>
</dbReference>
<accession>A0AAN8P1M1</accession>
<keyword evidence="4" id="KW-0819">tRNA processing</keyword>
<evidence type="ECO:0000256" key="4">
    <source>
        <dbReference type="ARBA" id="ARBA00022694"/>
    </source>
</evidence>
<comment type="subcellular location">
    <subcellularLocation>
        <location evidence="1">Nucleus</location>
    </subcellularLocation>
</comment>
<sequence>MGETQEVVREGDYVIIQKQNYTKIHKVKKSIVKLGNIEVDISAIVGQPYWTTYKMEPKANAKRLYELKKSEQAISISDEIIKDVTSGSDNREIFDDGSSQKLSTQEIINLRECGMSAHNIVSHLIENSKTFFNKTEYSQEKYLKKKEQKYYEYITIRKPTLRLISEVLLRQPTKLLGLRMDTLAQLVTKSEVQSGGFCIVYESGCSGLVVAAVLDQLGSNGTLIHIHPGNSDRHTEAVQALNLQESQLNQILSLNIQKLCVSQKSDTISKVLTTNTGDSLTVNNNTSESIHEENILGKRKAEGTCPVGNKIRRINEDTEKAMLILKERKADSLIIVGKEHPSNIFKKLIKYLEISRPFVVYYPLREPLVDMYVELKLRHDIIGLRLTESWLRDYQVLPDRTHPNIRISGSGGYLLSGLYVDST</sequence>
<protein>
    <recommendedName>
        <fullName evidence="3">tRNA (adenine(58)-N(1))-methyltransferase non-catalytic subunit TRM6</fullName>
    </recommendedName>
    <alternativeName>
        <fullName evidence="6">tRNA(m1A58)-methyltransferase subunit TRM6</fullName>
    </alternativeName>
</protein>
<organism evidence="7 8">
    <name type="scientific">Polyplax serrata</name>
    <name type="common">Common mouse louse</name>
    <dbReference type="NCBI Taxonomy" id="468196"/>
    <lineage>
        <taxon>Eukaryota</taxon>
        <taxon>Metazoa</taxon>
        <taxon>Ecdysozoa</taxon>
        <taxon>Arthropoda</taxon>
        <taxon>Hexapoda</taxon>
        <taxon>Insecta</taxon>
        <taxon>Pterygota</taxon>
        <taxon>Neoptera</taxon>
        <taxon>Paraneoptera</taxon>
        <taxon>Psocodea</taxon>
        <taxon>Troctomorpha</taxon>
        <taxon>Phthiraptera</taxon>
        <taxon>Anoplura</taxon>
        <taxon>Polyplacidae</taxon>
        <taxon>Polyplax</taxon>
    </lineage>
</organism>
<dbReference type="EMBL" id="JAWJWE010000008">
    <property type="protein sequence ID" value="KAK6631824.1"/>
    <property type="molecule type" value="Genomic_DNA"/>
</dbReference>
<dbReference type="Pfam" id="PF04189">
    <property type="entry name" value="Gcd10p"/>
    <property type="match status" value="1"/>
</dbReference>
<dbReference type="InterPro" id="IPR017423">
    <property type="entry name" value="TRM6"/>
</dbReference>
<evidence type="ECO:0000256" key="3">
    <source>
        <dbReference type="ARBA" id="ARBA00021704"/>
    </source>
</evidence>